<dbReference type="AlphaFoldDB" id="A0AAX3TGD2"/>
<dbReference type="NCBIfam" id="NF045726">
    <property type="entry name" value="XXplasma_LP"/>
    <property type="match status" value="1"/>
</dbReference>
<feature type="compositionally biased region" description="Basic and acidic residues" evidence="1">
    <location>
        <begin position="46"/>
        <end position="70"/>
    </location>
</feature>
<accession>A0AAX3TGD2</accession>
<feature type="region of interest" description="Disordered" evidence="1">
    <location>
        <begin position="23"/>
        <end position="70"/>
    </location>
</feature>
<dbReference type="NCBIfam" id="NF038029">
    <property type="entry name" value="LP_plasma"/>
    <property type="match status" value="1"/>
</dbReference>
<dbReference type="PROSITE" id="PS51257">
    <property type="entry name" value="PROKAR_LIPOPROTEIN"/>
    <property type="match status" value="1"/>
</dbReference>
<feature type="chain" id="PRO_5043511639" description="Lipoprotein" evidence="2">
    <location>
        <begin position="20"/>
        <end position="204"/>
    </location>
</feature>
<evidence type="ECO:0000313" key="4">
    <source>
        <dbReference type="Proteomes" id="UP001178743"/>
    </source>
</evidence>
<protein>
    <recommendedName>
        <fullName evidence="5">Lipoprotein</fullName>
    </recommendedName>
</protein>
<dbReference type="InterPro" id="IPR054816">
    <property type="entry name" value="Lipoprotein_mollicutes-type_CS"/>
</dbReference>
<evidence type="ECO:0008006" key="5">
    <source>
        <dbReference type="Google" id="ProtNLM"/>
    </source>
</evidence>
<dbReference type="RefSeq" id="WP_278307549.1">
    <property type="nucleotide sequence ID" value="NZ_CP104008.1"/>
</dbReference>
<evidence type="ECO:0000313" key="3">
    <source>
        <dbReference type="EMBL" id="WFQ93109.1"/>
    </source>
</evidence>
<gene>
    <name evidence="3" type="ORF">MFERI14822_00903</name>
</gene>
<dbReference type="Proteomes" id="UP001178743">
    <property type="component" value="Chromosome"/>
</dbReference>
<keyword evidence="2" id="KW-0732">Signal</keyword>
<organism evidence="3 4">
    <name type="scientific">Mycoplasma feriruminatoris</name>
    <dbReference type="NCBI Taxonomy" id="1179777"/>
    <lineage>
        <taxon>Bacteria</taxon>
        <taxon>Bacillati</taxon>
        <taxon>Mycoplasmatota</taxon>
        <taxon>Mollicutes</taxon>
        <taxon>Mycoplasmataceae</taxon>
        <taxon>Mycoplasma</taxon>
    </lineage>
</organism>
<proteinExistence type="predicted"/>
<evidence type="ECO:0000256" key="1">
    <source>
        <dbReference type="SAM" id="MobiDB-lite"/>
    </source>
</evidence>
<feature type="compositionally biased region" description="Polar residues" evidence="1">
    <location>
        <begin position="29"/>
        <end position="45"/>
    </location>
</feature>
<reference evidence="3" key="1">
    <citation type="submission" date="2022-06" db="EMBL/GenBank/DDBJ databases">
        <title>Comparative genomic analysis of Mycoplasma feriruminatoris and the Mycoplasma mycoides cluster.</title>
        <authorList>
            <person name="Baby V."/>
            <person name="Ambroset C."/>
            <person name="Gaurivaud P."/>
            <person name="Boury C."/>
            <person name="Guichoux E."/>
            <person name="Lartigue C."/>
            <person name="Tardy F."/>
            <person name="Sirand-Pugnet P."/>
        </authorList>
    </citation>
    <scope>NUCLEOTIDE SEQUENCE</scope>
    <source>
        <strain evidence="3">L14822</strain>
    </source>
</reference>
<dbReference type="EMBL" id="CP104008">
    <property type="protein sequence ID" value="WFQ93109.1"/>
    <property type="molecule type" value="Genomic_DNA"/>
</dbReference>
<evidence type="ECO:0000256" key="2">
    <source>
        <dbReference type="SAM" id="SignalP"/>
    </source>
</evidence>
<sequence length="204" mass="22725">MKKLLTMLGSIALIATTSAAVVACGGKNPPQSSEKQPSENSNTPTDESKKDDKKGKDEKQTEPNFSDIEKEVFNFEPDENNIIPQAKIKKELAEKIKVSESHLQELKVDYEKNTISVLVTKYNKTLNLKFTKILDLGEIQAENKNNTSVVSQAKVKDALVKKLKTTPDKLQELKVNYDKNTGTVKGPKSSNPIEFKFTVKKAEK</sequence>
<name>A0AAX3TGD2_9MOLU</name>
<feature type="signal peptide" evidence="2">
    <location>
        <begin position="1"/>
        <end position="19"/>
    </location>
</feature>